<feature type="region of interest" description="Disordered" evidence="1">
    <location>
        <begin position="736"/>
        <end position="793"/>
    </location>
</feature>
<feature type="compositionally biased region" description="Polar residues" evidence="1">
    <location>
        <begin position="523"/>
        <end position="547"/>
    </location>
</feature>
<reference evidence="2 3" key="1">
    <citation type="submission" date="2019-06" db="EMBL/GenBank/DDBJ databases">
        <title>A chromosomal-level reference genome of Carpinus fangiana (Coryloideae, Betulaceae).</title>
        <authorList>
            <person name="Yang X."/>
            <person name="Wang Z."/>
            <person name="Zhang L."/>
            <person name="Hao G."/>
            <person name="Liu J."/>
            <person name="Yang Y."/>
        </authorList>
    </citation>
    <scope>NUCLEOTIDE SEQUENCE [LARGE SCALE GENOMIC DNA]</scope>
    <source>
        <strain evidence="2">Cfa_2016G</strain>
        <tissue evidence="2">Leaf</tissue>
    </source>
</reference>
<keyword evidence="3" id="KW-1185">Reference proteome</keyword>
<protein>
    <submittedName>
        <fullName evidence="2">Uncharacterized protein</fullName>
    </submittedName>
</protein>
<feature type="compositionally biased region" description="Basic and acidic residues" evidence="1">
    <location>
        <begin position="102"/>
        <end position="113"/>
    </location>
</feature>
<feature type="region of interest" description="Disordered" evidence="1">
    <location>
        <begin position="657"/>
        <end position="676"/>
    </location>
</feature>
<feature type="region of interest" description="Disordered" evidence="1">
    <location>
        <begin position="311"/>
        <end position="343"/>
    </location>
</feature>
<proteinExistence type="predicted"/>
<feature type="region of interest" description="Disordered" evidence="1">
    <location>
        <begin position="511"/>
        <end position="592"/>
    </location>
</feature>
<evidence type="ECO:0000313" key="3">
    <source>
        <dbReference type="Proteomes" id="UP000327013"/>
    </source>
</evidence>
<dbReference type="Proteomes" id="UP000327013">
    <property type="component" value="Unassembled WGS sequence"/>
</dbReference>
<feature type="compositionally biased region" description="Low complexity" evidence="1">
    <location>
        <begin position="120"/>
        <end position="137"/>
    </location>
</feature>
<feature type="region of interest" description="Disordered" evidence="1">
    <location>
        <begin position="1"/>
        <end position="143"/>
    </location>
</feature>
<evidence type="ECO:0000313" key="2">
    <source>
        <dbReference type="EMBL" id="KAB8345866.1"/>
    </source>
</evidence>
<dbReference type="EMBL" id="VIBQ01000013">
    <property type="protein sequence ID" value="KAB8345866.1"/>
    <property type="molecule type" value="Genomic_DNA"/>
</dbReference>
<accession>A0A5N6KTN3</accession>
<comment type="caution">
    <text evidence="2">The sequence shown here is derived from an EMBL/GenBank/DDBJ whole genome shotgun (WGS) entry which is preliminary data.</text>
</comment>
<feature type="region of interest" description="Disordered" evidence="1">
    <location>
        <begin position="190"/>
        <end position="257"/>
    </location>
</feature>
<sequence length="826" mass="89467">MTQAPSAMHSRTPSSQQPHSPRDSRRKRSLHNVRDSKEHLRRQRSSAGDRPVHTRGDSTASTRAQQFRVGNVTSNGRIYLRPAGLAPASAPLTPPDSPPAGDQHHQFSEEPWRESFVTQPDSSLLSPAAARPADSLAKPNGAPLLDTLIPHFRLGRPRITDHGSVAMVTDSYITTSSVNADSRSMSLRDYTTMFPAPPRTPESPEFRPRTASSSPEAVKGHSRPGSKADNLLGRNTPDVPRARPAPESTKPGPSIKRMFGSIRRALSARRAPRATAASGPVSAWRGPIEPFSAFGKTISHPLQSCTRLNCACSSPESRSGRNVQSRDQPSRSLPHTPFNELEPTALPRAPMHQIRTSRSAPMLSLKHLPAPDPLRVNSNVTLGSRSIVIVNDTNPNTPIEPRGDGWLLPPSVHAASTARDSQNSQGSRIVPIFLESGDSEDSQLGGEISSAPSRSLRRRPGGNLKLAQNVHDLDRADSPQSHRNTPMIPSRSSSVFGTLPKSQRSFYLVDDTSSHPQSLPDGIQSSPPDASNNRETFLIPSRSSSILRESYRTDPTPNRLEPTATQLSTRASSPMLQSKASGNSLAVPSRSSSINATNAENLPLLSPTVYSKSSGMPPHPLLAKGTYEKELLRLAELPDDNEEDGGIEATLRRLEGRYADNDNSDSADDAHSKPQDKAATLLSGIHTTERAEPSAAAVEHTLDARASRHRRHEGEVFDAQMIPLVRPATAATSFDLRDRSVAGASPTTPSFSVRDRPPTSHSHKRSEASVDGSLPRTPTLPRYPTLPPMMSPHLRQHLRVGSDVVSAAVAKREGGVVPRVFSRRSR</sequence>
<feature type="compositionally biased region" description="Polar residues" evidence="1">
    <location>
        <begin position="1"/>
        <end position="19"/>
    </location>
</feature>
<feature type="compositionally biased region" description="Polar residues" evidence="1">
    <location>
        <begin position="563"/>
        <end position="592"/>
    </location>
</feature>
<feature type="region of interest" description="Disordered" evidence="1">
    <location>
        <begin position="435"/>
        <end position="497"/>
    </location>
</feature>
<gene>
    <name evidence="2" type="ORF">FH972_022921</name>
</gene>
<dbReference type="AlphaFoldDB" id="A0A5N6KTN3"/>
<organism evidence="2 3">
    <name type="scientific">Carpinus fangiana</name>
    <dbReference type="NCBI Taxonomy" id="176857"/>
    <lineage>
        <taxon>Eukaryota</taxon>
        <taxon>Viridiplantae</taxon>
        <taxon>Streptophyta</taxon>
        <taxon>Embryophyta</taxon>
        <taxon>Tracheophyta</taxon>
        <taxon>Spermatophyta</taxon>
        <taxon>Magnoliopsida</taxon>
        <taxon>eudicotyledons</taxon>
        <taxon>Gunneridae</taxon>
        <taxon>Pentapetalae</taxon>
        <taxon>rosids</taxon>
        <taxon>fabids</taxon>
        <taxon>Fagales</taxon>
        <taxon>Betulaceae</taxon>
        <taxon>Carpinus</taxon>
    </lineage>
</organism>
<dbReference type="OrthoDB" id="10254377at2759"/>
<name>A0A5N6KTN3_9ROSI</name>
<feature type="compositionally biased region" description="Low complexity" evidence="1">
    <location>
        <begin position="774"/>
        <end position="783"/>
    </location>
</feature>
<feature type="compositionally biased region" description="Polar residues" evidence="1">
    <location>
        <begin position="311"/>
        <end position="333"/>
    </location>
</feature>
<evidence type="ECO:0000256" key="1">
    <source>
        <dbReference type="SAM" id="MobiDB-lite"/>
    </source>
</evidence>